<reference evidence="4" key="1">
    <citation type="journal article" date="2011" name="Proc. Natl. Acad. Sci. U.S.A.">
        <title>Obligate biotrophy features unraveled by the genomic analysis of rust fungi.</title>
        <authorList>
            <person name="Duplessis S."/>
            <person name="Cuomo C.A."/>
            <person name="Lin Y.-C."/>
            <person name="Aerts A."/>
            <person name="Tisserant E."/>
            <person name="Veneault-Fourrey C."/>
            <person name="Joly D.L."/>
            <person name="Hacquard S."/>
            <person name="Amselem J."/>
            <person name="Cantarel B.L."/>
            <person name="Chiu R."/>
            <person name="Coutinho P.M."/>
            <person name="Feau N."/>
            <person name="Field M."/>
            <person name="Frey P."/>
            <person name="Gelhaye E."/>
            <person name="Goldberg J."/>
            <person name="Grabherr M.G."/>
            <person name="Kodira C.D."/>
            <person name="Kohler A."/>
            <person name="Kuees U."/>
            <person name="Lindquist E.A."/>
            <person name="Lucas S.M."/>
            <person name="Mago R."/>
            <person name="Mauceli E."/>
            <person name="Morin E."/>
            <person name="Murat C."/>
            <person name="Pangilinan J.L."/>
            <person name="Park R."/>
            <person name="Pearson M."/>
            <person name="Quesneville H."/>
            <person name="Rouhier N."/>
            <person name="Sakthikumar S."/>
            <person name="Salamov A.A."/>
            <person name="Schmutz J."/>
            <person name="Selles B."/>
            <person name="Shapiro H."/>
            <person name="Tanguay P."/>
            <person name="Tuskan G.A."/>
            <person name="Henrissat B."/>
            <person name="Van de Peer Y."/>
            <person name="Rouze P."/>
            <person name="Ellis J.G."/>
            <person name="Dodds P.N."/>
            <person name="Schein J.E."/>
            <person name="Zhong S."/>
            <person name="Hamelin R.C."/>
            <person name="Grigoriev I.V."/>
            <person name="Szabo L.J."/>
            <person name="Martin F."/>
        </authorList>
    </citation>
    <scope>NUCLEOTIDE SEQUENCE [LARGE SCALE GENOMIC DNA]</scope>
    <source>
        <strain evidence="4">CRL 75-36-700-3 / race SCCL</strain>
    </source>
</reference>
<dbReference type="OrthoDB" id="10330993at2759"/>
<evidence type="ECO:0000313" key="3">
    <source>
        <dbReference type="EMBL" id="EHS63629.1"/>
    </source>
</evidence>
<dbReference type="EMBL" id="DS178291">
    <property type="protein sequence ID" value="EHS63629.1"/>
    <property type="molecule type" value="Genomic_DNA"/>
</dbReference>
<feature type="signal peptide" evidence="2">
    <location>
        <begin position="1"/>
        <end position="20"/>
    </location>
</feature>
<keyword evidence="2" id="KW-0732">Signal</keyword>
<dbReference type="Proteomes" id="UP000008783">
    <property type="component" value="Unassembled WGS sequence"/>
</dbReference>
<protein>
    <submittedName>
        <fullName evidence="3">Uncharacterized protein</fullName>
    </submittedName>
</protein>
<keyword evidence="1" id="KW-0175">Coiled coil</keyword>
<accession>H6QSA5</accession>
<dbReference type="InParanoid" id="H6QSA5"/>
<dbReference type="HOGENOM" id="CLU_2074302_0_0_1"/>
<dbReference type="VEuPathDB" id="FungiDB:PGTG_21720"/>
<sequence length="118" mass="13767">MQLASVLCAFQLLYCYVILAHPTSHPKTLEKREFKGFSGDTQLHHLHKRMEEEPSERLKQIQEGIAIQKAREKNWEDREAAKKATHKAKLNAELNKLAEMQKEEIEKLRNSWGLNQDS</sequence>
<organism evidence="3 4">
    <name type="scientific">Puccinia graminis f. sp. tritici (strain CRL 75-36-700-3 / race SCCL)</name>
    <name type="common">Black stem rust fungus</name>
    <dbReference type="NCBI Taxonomy" id="418459"/>
    <lineage>
        <taxon>Eukaryota</taxon>
        <taxon>Fungi</taxon>
        <taxon>Dikarya</taxon>
        <taxon>Basidiomycota</taxon>
        <taxon>Pucciniomycotina</taxon>
        <taxon>Pucciniomycetes</taxon>
        <taxon>Pucciniales</taxon>
        <taxon>Pucciniaceae</taxon>
        <taxon>Puccinia</taxon>
    </lineage>
</organism>
<feature type="coiled-coil region" evidence="1">
    <location>
        <begin position="83"/>
        <end position="111"/>
    </location>
</feature>
<dbReference type="RefSeq" id="XP_003889614.1">
    <property type="nucleotide sequence ID" value="XM_003889565.1"/>
</dbReference>
<dbReference type="GeneID" id="13542631"/>
<dbReference type="KEGG" id="pgr:PGTG_21720"/>
<gene>
    <name evidence="3" type="ORF">PGTG_21720</name>
</gene>
<evidence type="ECO:0000256" key="1">
    <source>
        <dbReference type="SAM" id="Coils"/>
    </source>
</evidence>
<keyword evidence="4" id="KW-1185">Reference proteome</keyword>
<feature type="chain" id="PRO_5003605753" evidence="2">
    <location>
        <begin position="21"/>
        <end position="118"/>
    </location>
</feature>
<dbReference type="AlphaFoldDB" id="H6QSA5"/>
<name>H6QSA5_PUCGT</name>
<evidence type="ECO:0000313" key="4">
    <source>
        <dbReference type="Proteomes" id="UP000008783"/>
    </source>
</evidence>
<evidence type="ECO:0000256" key="2">
    <source>
        <dbReference type="SAM" id="SignalP"/>
    </source>
</evidence>
<proteinExistence type="predicted"/>